<dbReference type="PANTHER" id="PTHR34581">
    <property type="entry name" value="PTS SYSTEM N,N'-DIACETYLCHITOBIOSE-SPECIFIC EIIB COMPONENT"/>
    <property type="match status" value="1"/>
</dbReference>
<keyword evidence="2" id="KW-0597">Phosphoprotein</keyword>
<gene>
    <name evidence="9" type="ORF">KYD98_03110</name>
</gene>
<evidence type="ECO:0000259" key="8">
    <source>
        <dbReference type="PROSITE" id="PS51100"/>
    </source>
</evidence>
<feature type="modified residue" description="Phosphocysteine; by EIIA" evidence="7">
    <location>
        <position position="7"/>
    </location>
</feature>
<dbReference type="PROSITE" id="PS51100">
    <property type="entry name" value="PTS_EIIB_TYPE_3"/>
    <property type="match status" value="1"/>
</dbReference>
<keyword evidence="1" id="KW-0813">Transport</keyword>
<dbReference type="InterPro" id="IPR003501">
    <property type="entry name" value="PTS_EIIB_2/3"/>
</dbReference>
<keyword evidence="6" id="KW-0418">Kinase</keyword>
<dbReference type="Pfam" id="PF02302">
    <property type="entry name" value="PTS_IIB"/>
    <property type="match status" value="1"/>
</dbReference>
<evidence type="ECO:0000313" key="10">
    <source>
        <dbReference type="Proteomes" id="UP001519921"/>
    </source>
</evidence>
<evidence type="ECO:0000256" key="6">
    <source>
        <dbReference type="ARBA" id="ARBA00022777"/>
    </source>
</evidence>
<evidence type="ECO:0000256" key="2">
    <source>
        <dbReference type="ARBA" id="ARBA00022553"/>
    </source>
</evidence>
<protein>
    <submittedName>
        <fullName evidence="9">PTS sugar transporter subunit IIB</fullName>
    </submittedName>
</protein>
<dbReference type="EMBL" id="JAHXPT010000002">
    <property type="protein sequence ID" value="MBW6409068.1"/>
    <property type="molecule type" value="Genomic_DNA"/>
</dbReference>
<accession>A0ABS7AKA2</accession>
<reference evidence="9 10" key="1">
    <citation type="submission" date="2021-07" db="EMBL/GenBank/DDBJ databases">
        <title>Clostridium weizhouense sp. nov., an anaerobic bacterium isolated from activated sludge of Petroleum wastewater.</title>
        <authorList>
            <person name="Li Q."/>
        </authorList>
    </citation>
    <scope>NUCLEOTIDE SEQUENCE [LARGE SCALE GENOMIC DNA]</scope>
    <source>
        <strain evidence="9 10">YB-6</strain>
    </source>
</reference>
<evidence type="ECO:0000256" key="3">
    <source>
        <dbReference type="ARBA" id="ARBA00022597"/>
    </source>
</evidence>
<keyword evidence="10" id="KW-1185">Reference proteome</keyword>
<keyword evidence="3 9" id="KW-0762">Sugar transport</keyword>
<keyword evidence="5" id="KW-0598">Phosphotransferase system</keyword>
<dbReference type="SUPFAM" id="SSF52794">
    <property type="entry name" value="PTS system IIB component-like"/>
    <property type="match status" value="1"/>
</dbReference>
<dbReference type="PANTHER" id="PTHR34581:SF2">
    <property type="entry name" value="PTS SYSTEM N,N'-DIACETYLCHITOBIOSE-SPECIFIC EIIB COMPONENT"/>
    <property type="match status" value="1"/>
</dbReference>
<evidence type="ECO:0000313" key="9">
    <source>
        <dbReference type="EMBL" id="MBW6409068.1"/>
    </source>
</evidence>
<dbReference type="Gene3D" id="3.40.50.2300">
    <property type="match status" value="1"/>
</dbReference>
<keyword evidence="4" id="KW-0808">Transferase</keyword>
<dbReference type="CDD" id="cd05564">
    <property type="entry name" value="PTS_IIB_chitobiose_lichenan"/>
    <property type="match status" value="1"/>
</dbReference>
<dbReference type="RefSeq" id="WP_219778126.1">
    <property type="nucleotide sequence ID" value="NZ_JAHXPT010000002.1"/>
</dbReference>
<organism evidence="9 10">
    <name type="scientific">Clostridium weizhouense</name>
    <dbReference type="NCBI Taxonomy" id="2859781"/>
    <lineage>
        <taxon>Bacteria</taxon>
        <taxon>Bacillati</taxon>
        <taxon>Bacillota</taxon>
        <taxon>Clostridia</taxon>
        <taxon>Eubacteriales</taxon>
        <taxon>Clostridiaceae</taxon>
        <taxon>Clostridium</taxon>
    </lineage>
</organism>
<proteinExistence type="predicted"/>
<dbReference type="Proteomes" id="UP001519921">
    <property type="component" value="Unassembled WGS sequence"/>
</dbReference>
<evidence type="ECO:0000256" key="5">
    <source>
        <dbReference type="ARBA" id="ARBA00022683"/>
    </source>
</evidence>
<evidence type="ECO:0000256" key="1">
    <source>
        <dbReference type="ARBA" id="ARBA00022448"/>
    </source>
</evidence>
<evidence type="ECO:0000256" key="7">
    <source>
        <dbReference type="PROSITE-ProRule" id="PRU00423"/>
    </source>
</evidence>
<feature type="domain" description="PTS EIIB type-3" evidence="8">
    <location>
        <begin position="1"/>
        <end position="102"/>
    </location>
</feature>
<name>A0ABS7AKA2_9CLOT</name>
<sequence length="102" mass="11083">MKVLMVCSGGMSSAIVVEAIKKEADKEGFALEIKAVGTGEFYDEIKDGNYDLALVAPQVRHRLSTFKEQAAEFNLVIDTIVPMGYTPLGGAKVLAQIKKYSK</sequence>
<dbReference type="InterPro" id="IPR013012">
    <property type="entry name" value="PTS_EIIB_3"/>
</dbReference>
<evidence type="ECO:0000256" key="4">
    <source>
        <dbReference type="ARBA" id="ARBA00022679"/>
    </source>
</evidence>
<comment type="caution">
    <text evidence="9">The sequence shown here is derived from an EMBL/GenBank/DDBJ whole genome shotgun (WGS) entry which is preliminary data.</text>
</comment>
<dbReference type="InterPro" id="IPR036095">
    <property type="entry name" value="PTS_EIIB-like_sf"/>
</dbReference>
<dbReference type="InterPro" id="IPR051819">
    <property type="entry name" value="PTS_sugar-specific_EIIB"/>
</dbReference>